<evidence type="ECO:0000313" key="1">
    <source>
        <dbReference type="EMBL" id="ALI35174.1"/>
    </source>
</evidence>
<proteinExistence type="predicted"/>
<dbReference type="Proteomes" id="UP000058925">
    <property type="component" value="Chromosome"/>
</dbReference>
<dbReference type="EMBL" id="CP012850">
    <property type="protein sequence ID" value="ALI35174.1"/>
    <property type="molecule type" value="Genomic_DNA"/>
</dbReference>
<name>A0A654LUQ9_9ARCH</name>
<evidence type="ECO:0000313" key="2">
    <source>
        <dbReference type="Proteomes" id="UP000058925"/>
    </source>
</evidence>
<keyword evidence="2" id="KW-1185">Reference proteome</keyword>
<dbReference type="AlphaFoldDB" id="A0A654LUQ9"/>
<protein>
    <submittedName>
        <fullName evidence="1">Uncharacterized protein</fullName>
    </submittedName>
</protein>
<reference evidence="2" key="1">
    <citation type="submission" date="2015-10" db="EMBL/GenBank/DDBJ databases">
        <title>Niche specialization of a soil ammonia-oxidizing archaeon, Candidatus Nitrosocosmicus oleophilus.</title>
        <authorList>
            <person name="Jung M.-Y."/>
            <person name="Rhee S.-K."/>
        </authorList>
    </citation>
    <scope>NUCLEOTIDE SEQUENCE [LARGE SCALE GENOMIC DNA]</scope>
    <source>
        <strain evidence="2">MY3</strain>
    </source>
</reference>
<organism evidence="1 2">
    <name type="scientific">Candidatus Nitrosocosmicus oleophilus</name>
    <dbReference type="NCBI Taxonomy" id="1353260"/>
    <lineage>
        <taxon>Archaea</taxon>
        <taxon>Nitrososphaerota</taxon>
        <taxon>Nitrososphaeria</taxon>
        <taxon>Nitrososphaerales</taxon>
        <taxon>Nitrososphaeraceae</taxon>
        <taxon>Candidatus Nitrosocosmicus</taxon>
    </lineage>
</organism>
<dbReference type="KEGG" id="taa:NMY3_00969"/>
<sequence>MDNHTAKVRQLDDHDHCPPETIMIMKPRMNSNMASNTVKVSIFDSESCTMYDIRAPIKM</sequence>
<gene>
    <name evidence="1" type="ORF">NMY3_00969</name>
</gene>
<accession>A0A654LUQ9</accession>